<dbReference type="InterPro" id="IPR000160">
    <property type="entry name" value="GGDEF_dom"/>
</dbReference>
<name>A0A916X6A6_9SPHN</name>
<dbReference type="SUPFAM" id="SSF55073">
    <property type="entry name" value="Nucleotide cyclase"/>
    <property type="match status" value="1"/>
</dbReference>
<dbReference type="PANTHER" id="PTHR46663:SF2">
    <property type="entry name" value="GGDEF DOMAIN-CONTAINING PROTEIN"/>
    <property type="match status" value="1"/>
</dbReference>
<keyword evidence="1" id="KW-0812">Transmembrane</keyword>
<accession>A0A916X6A6</accession>
<feature type="transmembrane region" description="Helical" evidence="1">
    <location>
        <begin position="198"/>
        <end position="219"/>
    </location>
</feature>
<evidence type="ECO:0000313" key="4">
    <source>
        <dbReference type="Proteomes" id="UP000608154"/>
    </source>
</evidence>
<evidence type="ECO:0000313" key="3">
    <source>
        <dbReference type="EMBL" id="GGC07557.1"/>
    </source>
</evidence>
<keyword evidence="1" id="KW-1133">Transmembrane helix</keyword>
<dbReference type="AlphaFoldDB" id="A0A916X6A6"/>
<dbReference type="CDD" id="cd01949">
    <property type="entry name" value="GGDEF"/>
    <property type="match status" value="1"/>
</dbReference>
<dbReference type="NCBIfam" id="TIGR00254">
    <property type="entry name" value="GGDEF"/>
    <property type="match status" value="1"/>
</dbReference>
<keyword evidence="1" id="KW-0472">Membrane</keyword>
<feature type="transmembrane region" description="Helical" evidence="1">
    <location>
        <begin position="120"/>
        <end position="144"/>
    </location>
</feature>
<feature type="transmembrane region" description="Helical" evidence="1">
    <location>
        <begin position="81"/>
        <end position="99"/>
    </location>
</feature>
<dbReference type="Proteomes" id="UP000608154">
    <property type="component" value="Unassembled WGS sequence"/>
</dbReference>
<comment type="caution">
    <text evidence="3">The sequence shown here is derived from an EMBL/GenBank/DDBJ whole genome shotgun (WGS) entry which is preliminary data.</text>
</comment>
<dbReference type="Gene3D" id="3.30.70.270">
    <property type="match status" value="1"/>
</dbReference>
<reference evidence="3" key="2">
    <citation type="submission" date="2020-09" db="EMBL/GenBank/DDBJ databases">
        <authorList>
            <person name="Sun Q."/>
            <person name="Zhou Y."/>
        </authorList>
    </citation>
    <scope>NUCLEOTIDE SEQUENCE</scope>
    <source>
        <strain evidence="3">CGMCC 1.15095</strain>
    </source>
</reference>
<dbReference type="InterPro" id="IPR043128">
    <property type="entry name" value="Rev_trsase/Diguanyl_cyclase"/>
</dbReference>
<protein>
    <recommendedName>
        <fullName evidence="2">GGDEF domain-containing protein</fullName>
    </recommendedName>
</protein>
<feature type="transmembrane region" description="Helical" evidence="1">
    <location>
        <begin position="52"/>
        <end position="75"/>
    </location>
</feature>
<dbReference type="EMBL" id="BMHK01000019">
    <property type="protein sequence ID" value="GGC07557.1"/>
    <property type="molecule type" value="Genomic_DNA"/>
</dbReference>
<gene>
    <name evidence="3" type="ORF">GCM10011494_27710</name>
</gene>
<dbReference type="InterPro" id="IPR052163">
    <property type="entry name" value="DGC-Regulatory_Protein"/>
</dbReference>
<dbReference type="SMART" id="SM00267">
    <property type="entry name" value="GGDEF"/>
    <property type="match status" value="1"/>
</dbReference>
<dbReference type="PANTHER" id="PTHR46663">
    <property type="entry name" value="DIGUANYLATE CYCLASE DGCT-RELATED"/>
    <property type="match status" value="1"/>
</dbReference>
<feature type="domain" description="GGDEF" evidence="2">
    <location>
        <begin position="267"/>
        <end position="401"/>
    </location>
</feature>
<evidence type="ECO:0000256" key="1">
    <source>
        <dbReference type="SAM" id="Phobius"/>
    </source>
</evidence>
<dbReference type="Pfam" id="PF00990">
    <property type="entry name" value="GGDEF"/>
    <property type="match status" value="1"/>
</dbReference>
<proteinExistence type="predicted"/>
<keyword evidence="4" id="KW-1185">Reference proteome</keyword>
<dbReference type="PROSITE" id="PS50887">
    <property type="entry name" value="GGDEF"/>
    <property type="match status" value="1"/>
</dbReference>
<dbReference type="InterPro" id="IPR029787">
    <property type="entry name" value="Nucleotide_cyclase"/>
</dbReference>
<reference evidence="3" key="1">
    <citation type="journal article" date="2014" name="Int. J. Syst. Evol. Microbiol.">
        <title>Complete genome sequence of Corynebacterium casei LMG S-19264T (=DSM 44701T), isolated from a smear-ripened cheese.</title>
        <authorList>
            <consortium name="US DOE Joint Genome Institute (JGI-PGF)"/>
            <person name="Walter F."/>
            <person name="Albersmeier A."/>
            <person name="Kalinowski J."/>
            <person name="Ruckert C."/>
        </authorList>
    </citation>
    <scope>NUCLEOTIDE SEQUENCE</scope>
    <source>
        <strain evidence="3">CGMCC 1.15095</strain>
    </source>
</reference>
<evidence type="ECO:0000259" key="2">
    <source>
        <dbReference type="PROSITE" id="PS50887"/>
    </source>
</evidence>
<sequence>MNAVINLITLGGLCSPLVVAEDKQQRREEREVLTTSNESLTDKVYVELVRSLYLNIMPAVILWIAFALTLGLIYHEQPDDLLLVLGCAGLVVSTARLAVTQFLRGKALTAAIDRMEARKIELAFGLPYIGFSLLLGMFGARVFWLLSPESHMLMICLVVGYCAGVATGAGLRPNIALPGMALAVGPTIIAAAMHADPIYVGMSVIAFAFLMAGAQSVLVRHSTVRAEIAKRLASVSLARHDTLTTLPNRLGLREYYENNASTISPNGLIAVHYLDLDRFKPVNDCFGHAVGDALLSAVAGRLRGAIRNGDIVARLGGDEFAVIQFGLRRAEEAELLARRISASIAQPFSIGDHSLSVTACIGTVVSHNRNERLDLLLQEADEKLYDRKRARHDHAPRVVTA</sequence>
<organism evidence="3 4">
    <name type="scientific">Novosphingobium endophyticum</name>
    <dbReference type="NCBI Taxonomy" id="1955250"/>
    <lineage>
        <taxon>Bacteria</taxon>
        <taxon>Pseudomonadati</taxon>
        <taxon>Pseudomonadota</taxon>
        <taxon>Alphaproteobacteria</taxon>
        <taxon>Sphingomonadales</taxon>
        <taxon>Sphingomonadaceae</taxon>
        <taxon>Novosphingobium</taxon>
    </lineage>
</organism>
<feature type="transmembrane region" description="Helical" evidence="1">
    <location>
        <begin position="150"/>
        <end position="168"/>
    </location>
</feature>